<feature type="repeat" description="TPR" evidence="3">
    <location>
        <begin position="291"/>
        <end position="324"/>
    </location>
</feature>
<reference evidence="5 6" key="1">
    <citation type="submission" date="2020-08" db="EMBL/GenBank/DDBJ databases">
        <title>Polaribacter sp. L12M9 isolated from gut of the Korean scallop.</title>
        <authorList>
            <person name="Jeong Y.S."/>
        </authorList>
    </citation>
    <scope>NUCLEOTIDE SEQUENCE [LARGE SCALE GENOMIC DNA]</scope>
    <source>
        <strain evidence="5 6">L12M9</strain>
    </source>
</reference>
<dbReference type="PANTHER" id="PTHR44943">
    <property type="entry name" value="CELLULOSE SYNTHASE OPERON PROTEIN C"/>
    <property type="match status" value="1"/>
</dbReference>
<dbReference type="EMBL" id="CP060695">
    <property type="protein sequence ID" value="QNM85975.1"/>
    <property type="molecule type" value="Genomic_DNA"/>
</dbReference>
<proteinExistence type="predicted"/>
<dbReference type="PANTHER" id="PTHR44943:SF4">
    <property type="entry name" value="TPR REPEAT-CONTAINING PROTEIN MJ0798"/>
    <property type="match status" value="1"/>
</dbReference>
<keyword evidence="1" id="KW-0677">Repeat</keyword>
<gene>
    <name evidence="5" type="ORF">H9W90_02335</name>
</gene>
<keyword evidence="6" id="KW-1185">Reference proteome</keyword>
<evidence type="ECO:0000256" key="1">
    <source>
        <dbReference type="ARBA" id="ARBA00022737"/>
    </source>
</evidence>
<dbReference type="InterPro" id="IPR051685">
    <property type="entry name" value="Ycf3/AcsC/BcsC/TPR_MFPF"/>
</dbReference>
<evidence type="ECO:0000313" key="6">
    <source>
        <dbReference type="Proteomes" id="UP000515808"/>
    </source>
</evidence>
<feature type="signal peptide" evidence="4">
    <location>
        <begin position="1"/>
        <end position="19"/>
    </location>
</feature>
<sequence length="416" mass="46751">MKKQILAIALGLMTIGAFAQKNELKTAEKAIKKNQFAAALSAITPLESTLGAMDAKYKAKYFFLKGQALAGKNDYEAAADAFNKLLAYENEIGKQKYTKEAKPMLDGIVQKVSEKAVKLYNDDKNFAEAAKSFYLTYKLSPTDTIFLYNAAISASQAKDFDASLKYYKEVKEVGYTGISTQYFAINKETGVEENLGTKANRDAMVKFGKYNSPSQKTSESKQPDIIKNIGYIYVNQGKPELAIEALQEARKANPTDINLILNEAQMYIKLEKMDKFGELMEEAVKLDPTNPSLFFNLGVINQNQGNVDEAEGYYMKAIELKPDYADAYLNLSIAILAGDKDIVDEMNKNLNNGKKYNELEIKQRAIYKKALPYLEKADSLKRSEDTVRTLLNIYDNLEMEAEGDKLRPIYKEMRGQ</sequence>
<dbReference type="RefSeq" id="WP_187482867.1">
    <property type="nucleotide sequence ID" value="NZ_CP060695.1"/>
</dbReference>
<organism evidence="5 6">
    <name type="scientific">Polaribacter pectinis</name>
    <dbReference type="NCBI Taxonomy" id="2738844"/>
    <lineage>
        <taxon>Bacteria</taxon>
        <taxon>Pseudomonadati</taxon>
        <taxon>Bacteroidota</taxon>
        <taxon>Flavobacteriia</taxon>
        <taxon>Flavobacteriales</taxon>
        <taxon>Flavobacteriaceae</taxon>
    </lineage>
</organism>
<keyword evidence="2 3" id="KW-0802">TPR repeat</keyword>
<dbReference type="Pfam" id="PF13181">
    <property type="entry name" value="TPR_8"/>
    <property type="match status" value="1"/>
</dbReference>
<protein>
    <submittedName>
        <fullName evidence="5">Tetratricopeptide repeat protein</fullName>
    </submittedName>
</protein>
<feature type="repeat" description="TPR" evidence="3">
    <location>
        <begin position="257"/>
        <end position="290"/>
    </location>
</feature>
<evidence type="ECO:0000256" key="2">
    <source>
        <dbReference type="ARBA" id="ARBA00022803"/>
    </source>
</evidence>
<dbReference type="SMART" id="SM00028">
    <property type="entry name" value="TPR"/>
    <property type="match status" value="4"/>
</dbReference>
<dbReference type="AlphaFoldDB" id="A0A7G9LBH6"/>
<dbReference type="InterPro" id="IPR019734">
    <property type="entry name" value="TPR_rpt"/>
</dbReference>
<accession>A0A7G9LBH6</accession>
<dbReference type="Proteomes" id="UP000515808">
    <property type="component" value="Chromosome"/>
</dbReference>
<evidence type="ECO:0000256" key="4">
    <source>
        <dbReference type="SAM" id="SignalP"/>
    </source>
</evidence>
<evidence type="ECO:0000256" key="3">
    <source>
        <dbReference type="PROSITE-ProRule" id="PRU00339"/>
    </source>
</evidence>
<dbReference type="SUPFAM" id="SSF48452">
    <property type="entry name" value="TPR-like"/>
    <property type="match status" value="2"/>
</dbReference>
<dbReference type="Gene3D" id="1.25.40.10">
    <property type="entry name" value="Tetratricopeptide repeat domain"/>
    <property type="match status" value="2"/>
</dbReference>
<feature type="chain" id="PRO_5028904779" evidence="4">
    <location>
        <begin position="20"/>
        <end position="416"/>
    </location>
</feature>
<dbReference type="Pfam" id="PF00515">
    <property type="entry name" value="TPR_1"/>
    <property type="match status" value="1"/>
</dbReference>
<feature type="repeat" description="TPR" evidence="3">
    <location>
        <begin position="223"/>
        <end position="256"/>
    </location>
</feature>
<dbReference type="Pfam" id="PF13432">
    <property type="entry name" value="TPR_16"/>
    <property type="match status" value="1"/>
</dbReference>
<name>A0A7G9LBH6_9FLAO</name>
<keyword evidence="4" id="KW-0732">Signal</keyword>
<dbReference type="PROSITE" id="PS50005">
    <property type="entry name" value="TPR"/>
    <property type="match status" value="3"/>
</dbReference>
<dbReference type="KEGG" id="ppec:H9W90_02335"/>
<dbReference type="InterPro" id="IPR011990">
    <property type="entry name" value="TPR-like_helical_dom_sf"/>
</dbReference>
<evidence type="ECO:0000313" key="5">
    <source>
        <dbReference type="EMBL" id="QNM85975.1"/>
    </source>
</evidence>
<dbReference type="PROSITE" id="PS50293">
    <property type="entry name" value="TPR_REGION"/>
    <property type="match status" value="1"/>
</dbReference>